<sequence length="78" mass="9078">MRWIRMRLFGKEELQSKSRLNKAGQIWSFLKVFALFSLYDNEQRGVAVGAQISLITHYKPTPNPTLIKQAQTQFKPKP</sequence>
<evidence type="ECO:0000313" key="1">
    <source>
        <dbReference type="EMBL" id="KHG13338.1"/>
    </source>
</evidence>
<dbReference type="AlphaFoldDB" id="A0A0B0NFM8"/>
<organism evidence="1 2">
    <name type="scientific">Gossypium arboreum</name>
    <name type="common">Tree cotton</name>
    <name type="synonym">Gossypium nanking</name>
    <dbReference type="NCBI Taxonomy" id="29729"/>
    <lineage>
        <taxon>Eukaryota</taxon>
        <taxon>Viridiplantae</taxon>
        <taxon>Streptophyta</taxon>
        <taxon>Embryophyta</taxon>
        <taxon>Tracheophyta</taxon>
        <taxon>Spermatophyta</taxon>
        <taxon>Magnoliopsida</taxon>
        <taxon>eudicotyledons</taxon>
        <taxon>Gunneridae</taxon>
        <taxon>Pentapetalae</taxon>
        <taxon>rosids</taxon>
        <taxon>malvids</taxon>
        <taxon>Malvales</taxon>
        <taxon>Malvaceae</taxon>
        <taxon>Malvoideae</taxon>
        <taxon>Gossypium</taxon>
    </lineage>
</organism>
<evidence type="ECO:0000313" key="2">
    <source>
        <dbReference type="Proteomes" id="UP000032142"/>
    </source>
</evidence>
<name>A0A0B0NFM8_GOSAR</name>
<dbReference type="Proteomes" id="UP000032142">
    <property type="component" value="Unassembled WGS sequence"/>
</dbReference>
<gene>
    <name evidence="1" type="ORF">F383_03528</name>
</gene>
<keyword evidence="2" id="KW-1185">Reference proteome</keyword>
<accession>A0A0B0NFM8</accession>
<proteinExistence type="predicted"/>
<reference evidence="2" key="1">
    <citation type="submission" date="2014-09" db="EMBL/GenBank/DDBJ databases">
        <authorList>
            <person name="Mudge J."/>
            <person name="Ramaraj T."/>
            <person name="Lindquist I.E."/>
            <person name="Bharti A.K."/>
            <person name="Sundararajan A."/>
            <person name="Cameron C.T."/>
            <person name="Woodward J.E."/>
            <person name="May G.D."/>
            <person name="Brubaker C."/>
            <person name="Broadhvest J."/>
            <person name="Wilkins T.A."/>
        </authorList>
    </citation>
    <scope>NUCLEOTIDE SEQUENCE</scope>
    <source>
        <strain evidence="2">cv. AKA8401</strain>
    </source>
</reference>
<protein>
    <submittedName>
        <fullName evidence="1">Uncharacterized protein</fullName>
    </submittedName>
</protein>
<dbReference type="EMBL" id="KN399381">
    <property type="protein sequence ID" value="KHG13338.1"/>
    <property type="molecule type" value="Genomic_DNA"/>
</dbReference>